<reference evidence="1" key="1">
    <citation type="submission" date="2014-09" db="EMBL/GenBank/DDBJ databases">
        <authorList>
            <person name="Magalhaes I.L.F."/>
            <person name="Oliveira U."/>
            <person name="Santos F.R."/>
            <person name="Vidigal T.H.D.A."/>
            <person name="Brescovit A.D."/>
            <person name="Santos A.J."/>
        </authorList>
    </citation>
    <scope>NUCLEOTIDE SEQUENCE</scope>
    <source>
        <tissue evidence="1">Shoot tissue taken approximately 20 cm above the soil surface</tissue>
    </source>
</reference>
<protein>
    <submittedName>
        <fullName evidence="1">ACA1</fullName>
    </submittedName>
</protein>
<name>A0A0A9A9B5_ARUDO</name>
<dbReference type="EMBL" id="GBRH01250229">
    <property type="protein sequence ID" value="JAD47666.1"/>
    <property type="molecule type" value="Transcribed_RNA"/>
</dbReference>
<dbReference type="AlphaFoldDB" id="A0A0A9A9B5"/>
<reference evidence="1" key="2">
    <citation type="journal article" date="2015" name="Data Brief">
        <title>Shoot transcriptome of the giant reed, Arundo donax.</title>
        <authorList>
            <person name="Barrero R.A."/>
            <person name="Guerrero F.D."/>
            <person name="Moolhuijzen P."/>
            <person name="Goolsby J.A."/>
            <person name="Tidwell J."/>
            <person name="Bellgard S.E."/>
            <person name="Bellgard M.I."/>
        </authorList>
    </citation>
    <scope>NUCLEOTIDE SEQUENCE</scope>
    <source>
        <tissue evidence="1">Shoot tissue taken approximately 20 cm above the soil surface</tissue>
    </source>
</reference>
<sequence length="29" mass="3600">MHPSYVLNFQRLLSKFFWSLYLTIQVVRL</sequence>
<evidence type="ECO:0000313" key="1">
    <source>
        <dbReference type="EMBL" id="JAD47666.1"/>
    </source>
</evidence>
<accession>A0A0A9A9B5</accession>
<organism evidence="1">
    <name type="scientific">Arundo donax</name>
    <name type="common">Giant reed</name>
    <name type="synonym">Donax arundinaceus</name>
    <dbReference type="NCBI Taxonomy" id="35708"/>
    <lineage>
        <taxon>Eukaryota</taxon>
        <taxon>Viridiplantae</taxon>
        <taxon>Streptophyta</taxon>
        <taxon>Embryophyta</taxon>
        <taxon>Tracheophyta</taxon>
        <taxon>Spermatophyta</taxon>
        <taxon>Magnoliopsida</taxon>
        <taxon>Liliopsida</taxon>
        <taxon>Poales</taxon>
        <taxon>Poaceae</taxon>
        <taxon>PACMAD clade</taxon>
        <taxon>Arundinoideae</taxon>
        <taxon>Arundineae</taxon>
        <taxon>Arundo</taxon>
    </lineage>
</organism>
<proteinExistence type="predicted"/>